<accession>A0A8A3S841</accession>
<dbReference type="Proteomes" id="UP001042704">
    <property type="component" value="Chromosome"/>
</dbReference>
<dbReference type="AlphaFoldDB" id="A0A8A3S841"/>
<dbReference type="GeneID" id="76424951"/>
<dbReference type="KEGG" id="maqe:RJ40_11255"/>
<name>A0A8A3S841_9EURY</name>
<gene>
    <name evidence="1" type="ORF">RJ40_11255</name>
</gene>
<reference evidence="1" key="1">
    <citation type="journal article" date="2001" name="Int. J. Syst. Evol. Microbiol.">
        <title>Methanofollis aquaemaris sp. nov., a methanogen isolated from an aquaculture fish pond.</title>
        <authorList>
            <person name="Lai M.C."/>
            <person name="Chen S.C."/>
        </authorList>
    </citation>
    <scope>NUCLEOTIDE SEQUENCE</scope>
    <source>
        <strain evidence="1">N2F9704</strain>
    </source>
</reference>
<dbReference type="EMBL" id="CP036172">
    <property type="protein sequence ID" value="QSZ68029.1"/>
    <property type="molecule type" value="Genomic_DNA"/>
</dbReference>
<reference evidence="1" key="2">
    <citation type="submission" date="2019-02" db="EMBL/GenBank/DDBJ databases">
        <authorList>
            <person name="Chen S.-C."/>
            <person name="Chien H.-H."/>
            <person name="Lai M.-C."/>
        </authorList>
    </citation>
    <scope>NUCLEOTIDE SEQUENCE</scope>
    <source>
        <strain evidence="1">N2F9704</strain>
    </source>
</reference>
<evidence type="ECO:0000313" key="1">
    <source>
        <dbReference type="EMBL" id="QSZ68029.1"/>
    </source>
</evidence>
<evidence type="ECO:0000313" key="2">
    <source>
        <dbReference type="Proteomes" id="UP001042704"/>
    </source>
</evidence>
<sequence>MYIIDETTLDKKYLEQLFIEVQSEQSGLMKKVPDINCIEHGRLDSKYAVYWKDGDHHQIIKKFEKENDAMIFYKKTIHAIINAYNTRKRRDYISLYNIYILDIEDTLYSKVPEILI</sequence>
<dbReference type="RefSeq" id="WP_265580960.1">
    <property type="nucleotide sequence ID" value="NZ_CP036172.1"/>
</dbReference>
<keyword evidence="2" id="KW-1185">Reference proteome</keyword>
<organism evidence="1 2">
    <name type="scientific">Methanofollis aquaemaris</name>
    <dbReference type="NCBI Taxonomy" id="126734"/>
    <lineage>
        <taxon>Archaea</taxon>
        <taxon>Methanobacteriati</taxon>
        <taxon>Methanobacteriota</taxon>
        <taxon>Stenosarchaea group</taxon>
        <taxon>Methanomicrobia</taxon>
        <taxon>Methanomicrobiales</taxon>
        <taxon>Methanomicrobiaceae</taxon>
        <taxon>Methanofollis</taxon>
    </lineage>
</organism>
<protein>
    <submittedName>
        <fullName evidence="1">Uncharacterized protein</fullName>
    </submittedName>
</protein>
<proteinExistence type="predicted"/>